<accession>A0A1H9QK73</accession>
<name>A0A1H9QK73_BUTFI</name>
<keyword evidence="2" id="KW-0732">Signal</keyword>
<evidence type="ECO:0000313" key="4">
    <source>
        <dbReference type="Proteomes" id="UP000182584"/>
    </source>
</evidence>
<proteinExistence type="predicted"/>
<feature type="chain" id="PRO_5038729411" evidence="2">
    <location>
        <begin position="32"/>
        <end position="385"/>
    </location>
</feature>
<dbReference type="OrthoDB" id="6395838at2"/>
<feature type="region of interest" description="Disordered" evidence="1">
    <location>
        <begin position="91"/>
        <end position="119"/>
    </location>
</feature>
<dbReference type="AlphaFoldDB" id="A0A1H9QK73"/>
<feature type="compositionally biased region" description="Acidic residues" evidence="1">
    <location>
        <begin position="91"/>
        <end position="104"/>
    </location>
</feature>
<dbReference type="Proteomes" id="UP000182584">
    <property type="component" value="Unassembled WGS sequence"/>
</dbReference>
<protein>
    <submittedName>
        <fullName evidence="3">Uncharacterized protein</fullName>
    </submittedName>
</protein>
<dbReference type="eggNOG" id="ENOG50316U8">
    <property type="taxonomic scope" value="Bacteria"/>
</dbReference>
<organism evidence="3 4">
    <name type="scientific">Butyrivibrio fibrisolvens</name>
    <dbReference type="NCBI Taxonomy" id="831"/>
    <lineage>
        <taxon>Bacteria</taxon>
        <taxon>Bacillati</taxon>
        <taxon>Bacillota</taxon>
        <taxon>Clostridia</taxon>
        <taxon>Lachnospirales</taxon>
        <taxon>Lachnospiraceae</taxon>
        <taxon>Butyrivibrio</taxon>
    </lineage>
</organism>
<evidence type="ECO:0000256" key="2">
    <source>
        <dbReference type="SAM" id="SignalP"/>
    </source>
</evidence>
<evidence type="ECO:0000313" key="3">
    <source>
        <dbReference type="EMBL" id="SER60820.1"/>
    </source>
</evidence>
<reference evidence="3 4" key="1">
    <citation type="submission" date="2016-10" db="EMBL/GenBank/DDBJ databases">
        <authorList>
            <person name="de Groot N.N."/>
        </authorList>
    </citation>
    <scope>NUCLEOTIDE SEQUENCE [LARGE SCALE GENOMIC DNA]</scope>
    <source>
        <strain evidence="3 4">AR40</strain>
    </source>
</reference>
<gene>
    <name evidence="3" type="ORF">SAMN04487884_10830</name>
</gene>
<dbReference type="EMBL" id="FOGJ01000008">
    <property type="protein sequence ID" value="SER60820.1"/>
    <property type="molecule type" value="Genomic_DNA"/>
</dbReference>
<dbReference type="PROSITE" id="PS51257">
    <property type="entry name" value="PROKAR_LIPOPROTEIN"/>
    <property type="match status" value="1"/>
</dbReference>
<evidence type="ECO:0000256" key="1">
    <source>
        <dbReference type="SAM" id="MobiDB-lite"/>
    </source>
</evidence>
<sequence>MKRTYTRSSYRKISFILAAVCALSLSGCGLGDLDDDTIDYDKVYQSGYDDGYNEAYQSGYDEGYEDGFEAGSLEEASEDSWEYWDDDEYNEWDEDDYRDDDDDSWGGRGYEDNSYDDDEYYEPYESTGGTGVFKNDNGSGDTLTGNIPVISIYVNDANYTWGDSKKDNKTYTHTYEYLGIACNFLMDEAQKWGQELNLIYDYYEDEDLGYSLTIESDAVKDYYSADHEIWYFIENSIDVGAIQKRYDADSVAIMVYINTDKSIEEVSCTTCYYGMYALDSVYEFSYMFMHSNYEEETPAAFAHEMMHQFGAIDLYQEDEEIGLSEEEIGIIESDYPNDIMYTTYDEVTWIPIYDEITNEISELDAYYIGWTDHADLVDEFSLQKR</sequence>
<dbReference type="RefSeq" id="WP_074755404.1">
    <property type="nucleotide sequence ID" value="NZ_FOGJ01000008.1"/>
</dbReference>
<feature type="signal peptide" evidence="2">
    <location>
        <begin position="1"/>
        <end position="31"/>
    </location>
</feature>